<dbReference type="PATRIC" id="fig|1346791.3.peg.2272"/>
<comment type="caution">
    <text evidence="1">The sequence shown here is derived from an EMBL/GenBank/DDBJ whole genome shotgun (WGS) entry which is preliminary data.</text>
</comment>
<evidence type="ECO:0000313" key="1">
    <source>
        <dbReference type="EMBL" id="EQB32024.1"/>
    </source>
</evidence>
<dbReference type="EMBL" id="AUWY01000080">
    <property type="protein sequence ID" value="EQB32024.1"/>
    <property type="molecule type" value="Genomic_DNA"/>
</dbReference>
<dbReference type="STRING" id="1346791.M529_11810"/>
<protein>
    <submittedName>
        <fullName evidence="1">Uncharacterized protein</fullName>
    </submittedName>
</protein>
<dbReference type="RefSeq" id="WP_021318161.1">
    <property type="nucleotide sequence ID" value="NZ_AUWY01000080.1"/>
</dbReference>
<sequence length="51" mass="5702">MSRRVFTGRQAHKHLAWESLPLVQSTPRRRGPSLPLCLLAFVAGLLLGLCF</sequence>
<evidence type="ECO:0000313" key="2">
    <source>
        <dbReference type="Proteomes" id="UP000015523"/>
    </source>
</evidence>
<organism evidence="1 2">
    <name type="scientific">Sphingobium ummariense RL-3</name>
    <dbReference type="NCBI Taxonomy" id="1346791"/>
    <lineage>
        <taxon>Bacteria</taxon>
        <taxon>Pseudomonadati</taxon>
        <taxon>Pseudomonadota</taxon>
        <taxon>Alphaproteobacteria</taxon>
        <taxon>Sphingomonadales</taxon>
        <taxon>Sphingomonadaceae</taxon>
        <taxon>Sphingobium</taxon>
    </lineage>
</organism>
<reference evidence="1 2" key="1">
    <citation type="journal article" date="2013" name="Genome Announc.">
        <title>Draft Genome Sequence of Sphingobium ummariense Strain RL-3, a Hexachlorocyclohexane-Degrading Bacterium.</title>
        <authorList>
            <person name="Kohli P."/>
            <person name="Dua A."/>
            <person name="Sangwan N."/>
            <person name="Oldach P."/>
            <person name="Khurana J.P."/>
            <person name="Lal R."/>
        </authorList>
    </citation>
    <scope>NUCLEOTIDE SEQUENCE [LARGE SCALE GENOMIC DNA]</scope>
    <source>
        <strain evidence="1 2">RL-3</strain>
    </source>
</reference>
<accession>T0K5T2</accession>
<keyword evidence="2" id="KW-1185">Reference proteome</keyword>
<dbReference type="Proteomes" id="UP000015523">
    <property type="component" value="Unassembled WGS sequence"/>
</dbReference>
<proteinExistence type="predicted"/>
<name>T0K5T2_9SPHN</name>
<dbReference type="AlphaFoldDB" id="T0K5T2"/>
<gene>
    <name evidence="1" type="ORF">M529_11810</name>
</gene>